<evidence type="ECO:0000313" key="5">
    <source>
        <dbReference type="Proteomes" id="UP001288320"/>
    </source>
</evidence>
<dbReference type="EMBL" id="JAWNFY010000004">
    <property type="protein sequence ID" value="MDY5145821.1"/>
    <property type="molecule type" value="Genomic_DNA"/>
</dbReference>
<dbReference type="GeneID" id="92813474"/>
<dbReference type="Pfam" id="PF14019">
    <property type="entry name" value="DUF4235"/>
    <property type="match status" value="1"/>
</dbReference>
<sequence length="89" mass="9232">MDIGWKVVSAGVGVLSGIVANKIVDVVWKGISGREIPDSEDPNAPLVDAVIFAVVSAGVAAAVSQLTQRQAAKWYGKGEVIDSQARARA</sequence>
<evidence type="ECO:0000313" key="3">
    <source>
        <dbReference type="EMBL" id="MDY5145821.1"/>
    </source>
</evidence>
<feature type="transmembrane region" description="Helical" evidence="1">
    <location>
        <begin position="44"/>
        <end position="63"/>
    </location>
</feature>
<reference evidence="2 4" key="1">
    <citation type="submission" date="2023-10" db="EMBL/GenBank/DDBJ databases">
        <title>Whole Genome based description of the genera Actinobaculum and Actinotignum reveals a complex phylogenetic relationship within the species included in the genus Actinotignum.</title>
        <authorList>
            <person name="Jensen C.S."/>
            <person name="Dargis R."/>
            <person name="Kemp M."/>
            <person name="Christensen J.J."/>
        </authorList>
    </citation>
    <scope>NUCLEOTIDE SEQUENCE</scope>
    <source>
        <strain evidence="3 4">SLA_B089</strain>
        <strain evidence="2">SLA_B245</strain>
    </source>
</reference>
<dbReference type="Proteomes" id="UP001288320">
    <property type="component" value="Unassembled WGS sequence"/>
</dbReference>
<proteinExistence type="predicted"/>
<keyword evidence="4" id="KW-1185">Reference proteome</keyword>
<evidence type="ECO:0000256" key="1">
    <source>
        <dbReference type="SAM" id="Phobius"/>
    </source>
</evidence>
<accession>A0AAW9HGK0</accession>
<name>A0AAW9HGK0_9ACTO</name>
<protein>
    <submittedName>
        <fullName evidence="2">DUF4235 domain-containing protein</fullName>
    </submittedName>
</protein>
<dbReference type="RefSeq" id="WP_016441870.1">
    <property type="nucleotide sequence ID" value="NZ_CAUPFC010000018.1"/>
</dbReference>
<dbReference type="InterPro" id="IPR025329">
    <property type="entry name" value="DUF4235"/>
</dbReference>
<dbReference type="EMBL" id="JAWNFV010000012">
    <property type="protein sequence ID" value="MDY5140909.1"/>
    <property type="molecule type" value="Genomic_DNA"/>
</dbReference>
<evidence type="ECO:0000313" key="4">
    <source>
        <dbReference type="Proteomes" id="UP001284901"/>
    </source>
</evidence>
<dbReference type="AlphaFoldDB" id="A0AAW9HGK0"/>
<keyword evidence="1" id="KW-0472">Membrane</keyword>
<dbReference type="Proteomes" id="UP001284901">
    <property type="component" value="Unassembled WGS sequence"/>
</dbReference>
<keyword evidence="1" id="KW-0812">Transmembrane</keyword>
<comment type="caution">
    <text evidence="2">The sequence shown here is derived from an EMBL/GenBank/DDBJ whole genome shotgun (WGS) entry which is preliminary data.</text>
</comment>
<evidence type="ECO:0000313" key="2">
    <source>
        <dbReference type="EMBL" id="MDY5140909.1"/>
    </source>
</evidence>
<gene>
    <name evidence="2" type="ORF">R6G74_06250</name>
    <name evidence="3" type="ORF">R6P33_02120</name>
</gene>
<keyword evidence="1" id="KW-1133">Transmembrane helix</keyword>
<organism evidence="2 5">
    <name type="scientific">Actinotignum timonense</name>
    <dbReference type="NCBI Taxonomy" id="1870995"/>
    <lineage>
        <taxon>Bacteria</taxon>
        <taxon>Bacillati</taxon>
        <taxon>Actinomycetota</taxon>
        <taxon>Actinomycetes</taxon>
        <taxon>Actinomycetales</taxon>
        <taxon>Actinomycetaceae</taxon>
        <taxon>Actinotignum</taxon>
    </lineage>
</organism>